<feature type="domain" description="Protein kinase" evidence="12">
    <location>
        <begin position="9"/>
        <end position="272"/>
    </location>
</feature>
<dbReference type="PROSITE" id="PS50011">
    <property type="entry name" value="PROTEIN_KINASE_DOM"/>
    <property type="match status" value="1"/>
</dbReference>
<evidence type="ECO:0000256" key="8">
    <source>
        <dbReference type="ARBA" id="ARBA00047899"/>
    </source>
</evidence>
<evidence type="ECO:0000256" key="1">
    <source>
        <dbReference type="ARBA" id="ARBA00010886"/>
    </source>
</evidence>
<evidence type="ECO:0000256" key="7">
    <source>
        <dbReference type="ARBA" id="ARBA00022840"/>
    </source>
</evidence>
<evidence type="ECO:0000256" key="2">
    <source>
        <dbReference type="ARBA" id="ARBA00012513"/>
    </source>
</evidence>
<evidence type="ECO:0000256" key="6">
    <source>
        <dbReference type="ARBA" id="ARBA00022777"/>
    </source>
</evidence>
<feature type="region of interest" description="Disordered" evidence="11">
    <location>
        <begin position="280"/>
        <end position="523"/>
    </location>
</feature>
<reference evidence="13" key="1">
    <citation type="submission" date="2014-11" db="EMBL/GenBank/DDBJ databases">
        <authorList>
            <person name="Otto D Thomas"/>
            <person name="Naeem Raeece"/>
        </authorList>
    </citation>
    <scope>NUCLEOTIDE SEQUENCE</scope>
</reference>
<feature type="compositionally biased region" description="Basic and acidic residues" evidence="11">
    <location>
        <begin position="365"/>
        <end position="376"/>
    </location>
</feature>
<protein>
    <recommendedName>
        <fullName evidence="2">non-specific serine/threonine protein kinase</fullName>
        <ecNumber evidence="2">2.7.11.1</ecNumber>
    </recommendedName>
</protein>
<evidence type="ECO:0000256" key="3">
    <source>
        <dbReference type="ARBA" id="ARBA00022527"/>
    </source>
</evidence>
<dbReference type="InterPro" id="IPR017441">
    <property type="entry name" value="Protein_kinase_ATP_BS"/>
</dbReference>
<organism evidence="13">
    <name type="scientific">Chromera velia CCMP2878</name>
    <dbReference type="NCBI Taxonomy" id="1169474"/>
    <lineage>
        <taxon>Eukaryota</taxon>
        <taxon>Sar</taxon>
        <taxon>Alveolata</taxon>
        <taxon>Colpodellida</taxon>
        <taxon>Chromeraceae</taxon>
        <taxon>Chromera</taxon>
    </lineage>
</organism>
<feature type="region of interest" description="Disordered" evidence="11">
    <location>
        <begin position="536"/>
        <end position="601"/>
    </location>
</feature>
<feature type="compositionally biased region" description="Gly residues" evidence="11">
    <location>
        <begin position="562"/>
        <end position="579"/>
    </location>
</feature>
<dbReference type="CDD" id="cd08215">
    <property type="entry name" value="STKc_Nek"/>
    <property type="match status" value="1"/>
</dbReference>
<dbReference type="InterPro" id="IPR011009">
    <property type="entry name" value="Kinase-like_dom_sf"/>
</dbReference>
<evidence type="ECO:0000256" key="11">
    <source>
        <dbReference type="SAM" id="MobiDB-lite"/>
    </source>
</evidence>
<evidence type="ECO:0000256" key="10">
    <source>
        <dbReference type="PROSITE-ProRule" id="PRU10141"/>
    </source>
</evidence>
<dbReference type="PROSITE" id="PS00108">
    <property type="entry name" value="PROTEIN_KINASE_ST"/>
    <property type="match status" value="1"/>
</dbReference>
<proteinExistence type="inferred from homology"/>
<dbReference type="PROSITE" id="PS00107">
    <property type="entry name" value="PROTEIN_KINASE_ATP"/>
    <property type="match status" value="1"/>
</dbReference>
<comment type="catalytic activity">
    <reaction evidence="9">
        <text>L-seryl-[protein] + ATP = O-phospho-L-seryl-[protein] + ADP + H(+)</text>
        <dbReference type="Rhea" id="RHEA:17989"/>
        <dbReference type="Rhea" id="RHEA-COMP:9863"/>
        <dbReference type="Rhea" id="RHEA-COMP:11604"/>
        <dbReference type="ChEBI" id="CHEBI:15378"/>
        <dbReference type="ChEBI" id="CHEBI:29999"/>
        <dbReference type="ChEBI" id="CHEBI:30616"/>
        <dbReference type="ChEBI" id="CHEBI:83421"/>
        <dbReference type="ChEBI" id="CHEBI:456216"/>
        <dbReference type="EC" id="2.7.11.1"/>
    </reaction>
</comment>
<dbReference type="SMART" id="SM00220">
    <property type="entry name" value="S_TKc"/>
    <property type="match status" value="1"/>
</dbReference>
<evidence type="ECO:0000256" key="4">
    <source>
        <dbReference type="ARBA" id="ARBA00022679"/>
    </source>
</evidence>
<feature type="compositionally biased region" description="Acidic residues" evidence="11">
    <location>
        <begin position="499"/>
        <end position="523"/>
    </location>
</feature>
<dbReference type="AlphaFoldDB" id="A0A0G4GAF4"/>
<dbReference type="PANTHER" id="PTHR44899:SF3">
    <property type="entry name" value="SERINE_THREONINE-PROTEIN KINASE NEK1"/>
    <property type="match status" value="1"/>
</dbReference>
<evidence type="ECO:0000256" key="9">
    <source>
        <dbReference type="ARBA" id="ARBA00048679"/>
    </source>
</evidence>
<dbReference type="Pfam" id="PF00069">
    <property type="entry name" value="Pkinase"/>
    <property type="match status" value="1"/>
</dbReference>
<keyword evidence="7 10" id="KW-0067">ATP-binding</keyword>
<dbReference type="VEuPathDB" id="CryptoDB:Cvel_20912"/>
<dbReference type="EMBL" id="CDMZ01001014">
    <property type="protein sequence ID" value="CEM25695.1"/>
    <property type="molecule type" value="Genomic_DNA"/>
</dbReference>
<dbReference type="PANTHER" id="PTHR44899">
    <property type="entry name" value="CAMK FAMILY PROTEIN KINASE"/>
    <property type="match status" value="1"/>
</dbReference>
<feature type="compositionally biased region" description="Low complexity" evidence="11">
    <location>
        <begin position="580"/>
        <end position="592"/>
    </location>
</feature>
<accession>A0A0G4GAF4</accession>
<dbReference type="FunFam" id="3.30.200.20:FF:000097">
    <property type="entry name" value="Probable serine/threonine-protein kinase nek1"/>
    <property type="match status" value="1"/>
</dbReference>
<keyword evidence="4" id="KW-0808">Transferase</keyword>
<evidence type="ECO:0000313" key="13">
    <source>
        <dbReference type="EMBL" id="CEM25695.1"/>
    </source>
</evidence>
<keyword evidence="6" id="KW-0418">Kinase</keyword>
<evidence type="ECO:0000259" key="12">
    <source>
        <dbReference type="PROSITE" id="PS50011"/>
    </source>
</evidence>
<feature type="compositionally biased region" description="Polar residues" evidence="11">
    <location>
        <begin position="293"/>
        <end position="304"/>
    </location>
</feature>
<comment type="similarity">
    <text evidence="1">Belongs to the protein kinase superfamily. NEK Ser/Thr protein kinase family. NIMA subfamily.</text>
</comment>
<dbReference type="InterPro" id="IPR051131">
    <property type="entry name" value="NEK_Ser/Thr_kinase_NIMA"/>
</dbReference>
<keyword evidence="5 10" id="KW-0547">Nucleotide-binding</keyword>
<dbReference type="InterPro" id="IPR000719">
    <property type="entry name" value="Prot_kinase_dom"/>
</dbReference>
<dbReference type="Gene3D" id="3.30.200.20">
    <property type="entry name" value="Phosphorylase Kinase, domain 1"/>
    <property type="match status" value="1"/>
</dbReference>
<dbReference type="InterPro" id="IPR008271">
    <property type="entry name" value="Ser/Thr_kinase_AS"/>
</dbReference>
<dbReference type="GO" id="GO:0004674">
    <property type="term" value="F:protein serine/threonine kinase activity"/>
    <property type="evidence" value="ECO:0007669"/>
    <property type="project" value="UniProtKB-KW"/>
</dbReference>
<dbReference type="SUPFAM" id="SSF56112">
    <property type="entry name" value="Protein kinase-like (PK-like)"/>
    <property type="match status" value="1"/>
</dbReference>
<feature type="compositionally biased region" description="Basic and acidic residues" evidence="11">
    <location>
        <begin position="347"/>
        <end position="358"/>
    </location>
</feature>
<dbReference type="Gene3D" id="1.10.510.10">
    <property type="entry name" value="Transferase(Phosphotransferase) domain 1"/>
    <property type="match status" value="1"/>
</dbReference>
<dbReference type="GO" id="GO:0005524">
    <property type="term" value="F:ATP binding"/>
    <property type="evidence" value="ECO:0007669"/>
    <property type="project" value="UniProtKB-UniRule"/>
</dbReference>
<dbReference type="EC" id="2.7.11.1" evidence="2"/>
<gene>
    <name evidence="13" type="ORF">Cvel_20912</name>
</gene>
<name>A0A0G4GAF4_9ALVE</name>
<sequence>MAEHLPSGYDMVRLVGRGNYGCAYVVKAADGKQYIAKQVNLAALDAKQQEDSFREVELLRQLKHTNVVEYKENFVINDMLVIIMEYCKGGDLSGAIKERRKAGGSGPSAYFDEKQIVTWFAQICMAVKYIHDDKHILHRDLKTSNLFLTDSKRMVKLGDFGISKVLQGTLEQAVTAIGTPYYMSPELFDNKPYNFKSDIWALGCVLYEMCALDRPFSTKNGITALAFKVVTGNYEPLPSHFSPQVQGLVSRLLSKDAVDRPSAAQLLQDPYVKQHLQEFLDTNKNPPPRPLSASGSRRLSNEGNPIQGRLKPRRSSQLSNSSLAAKPTPPPPSATPKPAASADPQEDEARPVTPPREKLLRRKREAADKRFSELKEAVQNSRRPPGPTSPSGADLLRAPPSPAGQVLFSPTRHVDGVAGSPQSLAPPTPPAAVPLSPASRSAPSASPTGNDVTALVRGSSRGKAHTAAEAPFSSVLGAAAGSKKGEVPSSRRAVGDAPEVSEEEEADDVYSDDFDAESDDENDVADMMRNMETCLAEREREKVGTPTGPIPPTPTTPSASALGGGSRSVRSAGGGGMGGASSSSRGGSVGSRESSRLKSPEAPVVPWAVRNWHEKRESLCDEMGAEDFERAFKVMMDAGQNDRSCETQLIKILGQERYKKYGMRLDEVAYLKVFFDRAGMTK</sequence>
<comment type="catalytic activity">
    <reaction evidence="8">
        <text>L-threonyl-[protein] + ATP = O-phospho-L-threonyl-[protein] + ADP + H(+)</text>
        <dbReference type="Rhea" id="RHEA:46608"/>
        <dbReference type="Rhea" id="RHEA-COMP:11060"/>
        <dbReference type="Rhea" id="RHEA-COMP:11605"/>
        <dbReference type="ChEBI" id="CHEBI:15378"/>
        <dbReference type="ChEBI" id="CHEBI:30013"/>
        <dbReference type="ChEBI" id="CHEBI:30616"/>
        <dbReference type="ChEBI" id="CHEBI:61977"/>
        <dbReference type="ChEBI" id="CHEBI:456216"/>
        <dbReference type="EC" id="2.7.11.1"/>
    </reaction>
</comment>
<feature type="binding site" evidence="10">
    <location>
        <position position="37"/>
    </location>
    <ligand>
        <name>ATP</name>
        <dbReference type="ChEBI" id="CHEBI:30616"/>
    </ligand>
</feature>
<keyword evidence="3" id="KW-0723">Serine/threonine-protein kinase</keyword>
<feature type="compositionally biased region" description="Low complexity" evidence="11">
    <location>
        <begin position="433"/>
        <end position="448"/>
    </location>
</feature>
<evidence type="ECO:0000256" key="5">
    <source>
        <dbReference type="ARBA" id="ARBA00022741"/>
    </source>
</evidence>